<comment type="subunit">
    <text evidence="2 10">Heterotrimer of A, B and C subunits.</text>
</comment>
<comment type="similarity">
    <text evidence="1 10">Belongs to the GatB/GatE family. GatB subfamily.</text>
</comment>
<sequence length="452" mass="51237">MSTLDKNNNLVPIIGLEVHVELGTKTKMFCGCLADHFNKEPNTQVCPVCLGLPGALPVPNEQALLYAIKVGLALNCRVNNYSYFERKNYFYPDLPKGYQISQYKKPLCVNGFLEVADYETGELFKVRVNRAHQEEDTAKLVHFPEKTLIDFNRSGVPLLEIVTEPDFSSPDQVVSYLKELQLIIRSIGVSSADMEKGSMRLEANISLGASLKSGAARDRSNLPDYRVEIKNINSFRFVKKALDYEIDRQKELLASGQEVTQETRGYNEKTGQTFAQRGKEEAHDYRYFPEPDIPPLFFSQERVEEIKNSLPELPAQKRLRYQKDYDLDFKQSSVLTQNPLWGDFFSQLIAQKVEPREAAKIVINRPEVTSSDPIRIAEQVRKKKNDLISDRDVLTRYIHDAIKDLPKVVQDYQAGKESALQALIGHVMGKTKGKADPRVIVEVLKEVLGAGH</sequence>
<dbReference type="InterPro" id="IPR014746">
    <property type="entry name" value="Gln_synth/guanido_kin_cat_dom"/>
</dbReference>
<evidence type="ECO:0000256" key="5">
    <source>
        <dbReference type="ARBA" id="ARBA00022840"/>
    </source>
</evidence>
<dbReference type="GO" id="GO:0016740">
    <property type="term" value="F:transferase activity"/>
    <property type="evidence" value="ECO:0007669"/>
    <property type="project" value="UniProtKB-KW"/>
</dbReference>
<feature type="domain" description="Asn/Gln amidotransferase" evidence="11">
    <location>
        <begin position="343"/>
        <end position="448"/>
    </location>
</feature>
<dbReference type="EC" id="6.3.5.-" evidence="10"/>
<organism evidence="12 13">
    <name type="scientific">candidate division WWE3 bacterium CG08_land_8_20_14_0_20_43_13</name>
    <dbReference type="NCBI Taxonomy" id="1975087"/>
    <lineage>
        <taxon>Bacteria</taxon>
        <taxon>Katanobacteria</taxon>
    </lineage>
</organism>
<evidence type="ECO:0000256" key="6">
    <source>
        <dbReference type="ARBA" id="ARBA00022917"/>
    </source>
</evidence>
<dbReference type="PANTHER" id="PTHR11659:SF0">
    <property type="entry name" value="GLUTAMYL-TRNA(GLN) AMIDOTRANSFERASE SUBUNIT B, MITOCHONDRIAL"/>
    <property type="match status" value="1"/>
</dbReference>
<evidence type="ECO:0000256" key="3">
    <source>
        <dbReference type="ARBA" id="ARBA00022598"/>
    </source>
</evidence>
<evidence type="ECO:0000256" key="9">
    <source>
        <dbReference type="ARBA" id="ARBA00047913"/>
    </source>
</evidence>
<dbReference type="Pfam" id="PF02934">
    <property type="entry name" value="GatB_N"/>
    <property type="match status" value="1"/>
</dbReference>
<dbReference type="InterPro" id="IPR003789">
    <property type="entry name" value="Asn/Gln_tRNA_amidoTrase-B-like"/>
</dbReference>
<dbReference type="PANTHER" id="PTHR11659">
    <property type="entry name" value="GLUTAMYL-TRNA GLN AMIDOTRANSFERASE SUBUNIT B MITOCHONDRIAL AND PROKARYOTIC PET112-RELATED"/>
    <property type="match status" value="1"/>
</dbReference>
<dbReference type="SUPFAM" id="SSF89095">
    <property type="entry name" value="GatB/YqeY motif"/>
    <property type="match status" value="2"/>
</dbReference>
<dbReference type="PROSITE" id="PS01234">
    <property type="entry name" value="GATB"/>
    <property type="match status" value="1"/>
</dbReference>
<keyword evidence="3 10" id="KW-0436">Ligase</keyword>
<keyword evidence="12" id="KW-0808">Transferase</keyword>
<evidence type="ECO:0000256" key="1">
    <source>
        <dbReference type="ARBA" id="ARBA00005306"/>
    </source>
</evidence>
<evidence type="ECO:0000256" key="2">
    <source>
        <dbReference type="ARBA" id="ARBA00011123"/>
    </source>
</evidence>
<dbReference type="GO" id="GO:0070681">
    <property type="term" value="P:glutaminyl-tRNAGln biosynthesis via transamidation"/>
    <property type="evidence" value="ECO:0007669"/>
    <property type="project" value="TreeGrafter"/>
</dbReference>
<evidence type="ECO:0000259" key="11">
    <source>
        <dbReference type="SMART" id="SM00845"/>
    </source>
</evidence>
<name>A0A2H0X7Q3_UNCKA</name>
<evidence type="ECO:0000313" key="12">
    <source>
        <dbReference type="EMBL" id="PIS20956.1"/>
    </source>
</evidence>
<dbReference type="Gene3D" id="1.10.150.380">
    <property type="entry name" value="GatB domain, N-terminal subdomain"/>
    <property type="match status" value="1"/>
</dbReference>
<proteinExistence type="inferred from homology"/>
<dbReference type="InterPro" id="IPR018027">
    <property type="entry name" value="Asn/Gln_amidotransferase"/>
</dbReference>
<dbReference type="GO" id="GO:0006412">
    <property type="term" value="P:translation"/>
    <property type="evidence" value="ECO:0007669"/>
    <property type="project" value="UniProtKB-UniRule"/>
</dbReference>
<comment type="caution">
    <text evidence="12">The sequence shown here is derived from an EMBL/GenBank/DDBJ whole genome shotgun (WGS) entry which is preliminary data.</text>
</comment>
<dbReference type="SMART" id="SM00845">
    <property type="entry name" value="GatB_Yqey"/>
    <property type="match status" value="1"/>
</dbReference>
<dbReference type="InterPro" id="IPR023168">
    <property type="entry name" value="GatB_Yqey_C_2"/>
</dbReference>
<dbReference type="InterPro" id="IPR042114">
    <property type="entry name" value="GatB_C_1"/>
</dbReference>
<accession>A0A2H0X7Q3</accession>
<keyword evidence="6 10" id="KW-0648">Protein biosynthesis</keyword>
<dbReference type="FunFam" id="1.10.10.410:FF:000001">
    <property type="entry name" value="Aspartyl/glutamyl-tRNA(Asn/Gln) amidotransferase subunit B"/>
    <property type="match status" value="1"/>
</dbReference>
<dbReference type="GO" id="GO:0050566">
    <property type="term" value="F:asparaginyl-tRNA synthase (glutamine-hydrolyzing) activity"/>
    <property type="evidence" value="ECO:0007669"/>
    <property type="project" value="RHEA"/>
</dbReference>
<dbReference type="GO" id="GO:0005524">
    <property type="term" value="F:ATP binding"/>
    <property type="evidence" value="ECO:0007669"/>
    <property type="project" value="UniProtKB-KW"/>
</dbReference>
<dbReference type="AlphaFoldDB" id="A0A2H0X7Q3"/>
<dbReference type="EMBL" id="PEYW01000012">
    <property type="protein sequence ID" value="PIS20956.1"/>
    <property type="molecule type" value="Genomic_DNA"/>
</dbReference>
<dbReference type="HAMAP" id="MF_00121">
    <property type="entry name" value="GatB"/>
    <property type="match status" value="1"/>
</dbReference>
<comment type="catalytic activity">
    <reaction evidence="9 10">
        <text>L-glutamyl-tRNA(Gln) + L-glutamine + ATP + H2O = L-glutaminyl-tRNA(Gln) + L-glutamate + ADP + phosphate + H(+)</text>
        <dbReference type="Rhea" id="RHEA:17521"/>
        <dbReference type="Rhea" id="RHEA-COMP:9681"/>
        <dbReference type="Rhea" id="RHEA-COMP:9684"/>
        <dbReference type="ChEBI" id="CHEBI:15377"/>
        <dbReference type="ChEBI" id="CHEBI:15378"/>
        <dbReference type="ChEBI" id="CHEBI:29985"/>
        <dbReference type="ChEBI" id="CHEBI:30616"/>
        <dbReference type="ChEBI" id="CHEBI:43474"/>
        <dbReference type="ChEBI" id="CHEBI:58359"/>
        <dbReference type="ChEBI" id="CHEBI:78520"/>
        <dbReference type="ChEBI" id="CHEBI:78521"/>
        <dbReference type="ChEBI" id="CHEBI:456216"/>
    </reaction>
</comment>
<gene>
    <name evidence="10" type="primary">gatB</name>
    <name evidence="12" type="ORF">COT52_01050</name>
</gene>
<evidence type="ECO:0000313" key="13">
    <source>
        <dbReference type="Proteomes" id="UP000231414"/>
    </source>
</evidence>
<dbReference type="GO" id="GO:0050567">
    <property type="term" value="F:glutaminyl-tRNA synthase (glutamine-hydrolyzing) activity"/>
    <property type="evidence" value="ECO:0007669"/>
    <property type="project" value="UniProtKB-UniRule"/>
</dbReference>
<evidence type="ECO:0000256" key="7">
    <source>
        <dbReference type="ARBA" id="ARBA00024799"/>
    </source>
</evidence>
<protein>
    <recommendedName>
        <fullName evidence="10">Aspartyl/glutamyl-tRNA(Asn/Gln) amidotransferase subunit B</fullName>
        <shortName evidence="10">Asp/Glu-ADT subunit B</shortName>
        <ecNumber evidence="10">6.3.5.-</ecNumber>
    </recommendedName>
</protein>
<dbReference type="Pfam" id="PF02637">
    <property type="entry name" value="GatB_Yqey"/>
    <property type="match status" value="1"/>
</dbReference>
<evidence type="ECO:0000256" key="10">
    <source>
        <dbReference type="HAMAP-Rule" id="MF_00121"/>
    </source>
</evidence>
<dbReference type="NCBIfam" id="NF004012">
    <property type="entry name" value="PRK05477.1-2"/>
    <property type="match status" value="1"/>
</dbReference>
<dbReference type="Proteomes" id="UP000231414">
    <property type="component" value="Unassembled WGS sequence"/>
</dbReference>
<dbReference type="InterPro" id="IPR006075">
    <property type="entry name" value="Asn/Gln-tRNA_Trfase_suB/E_cat"/>
</dbReference>
<dbReference type="Gene3D" id="1.10.10.410">
    <property type="match status" value="1"/>
</dbReference>
<comment type="catalytic activity">
    <reaction evidence="8 10">
        <text>L-aspartyl-tRNA(Asn) + L-glutamine + ATP + H2O = L-asparaginyl-tRNA(Asn) + L-glutamate + ADP + phosphate + 2 H(+)</text>
        <dbReference type="Rhea" id="RHEA:14513"/>
        <dbReference type="Rhea" id="RHEA-COMP:9674"/>
        <dbReference type="Rhea" id="RHEA-COMP:9677"/>
        <dbReference type="ChEBI" id="CHEBI:15377"/>
        <dbReference type="ChEBI" id="CHEBI:15378"/>
        <dbReference type="ChEBI" id="CHEBI:29985"/>
        <dbReference type="ChEBI" id="CHEBI:30616"/>
        <dbReference type="ChEBI" id="CHEBI:43474"/>
        <dbReference type="ChEBI" id="CHEBI:58359"/>
        <dbReference type="ChEBI" id="CHEBI:78515"/>
        <dbReference type="ChEBI" id="CHEBI:78516"/>
        <dbReference type="ChEBI" id="CHEBI:456216"/>
    </reaction>
</comment>
<comment type="function">
    <text evidence="7 10">Allows the formation of correctly charged Asn-tRNA(Asn) or Gln-tRNA(Gln) through the transamidation of misacylated Asp-tRNA(Asn) or Glu-tRNA(Gln) in organisms which lack either or both of asparaginyl-tRNA or glutaminyl-tRNA synthetases. The reaction takes place in the presence of glutamine and ATP through an activated phospho-Asp-tRNA(Asn) or phospho-Glu-tRNA(Gln).</text>
</comment>
<keyword evidence="4 10" id="KW-0547">Nucleotide-binding</keyword>
<evidence type="ECO:0000256" key="8">
    <source>
        <dbReference type="ARBA" id="ARBA00047380"/>
    </source>
</evidence>
<dbReference type="InterPro" id="IPR017958">
    <property type="entry name" value="Gln-tRNA_amidoTrfase_suB_CS"/>
</dbReference>
<dbReference type="NCBIfam" id="TIGR00133">
    <property type="entry name" value="gatB"/>
    <property type="match status" value="1"/>
</dbReference>
<reference evidence="13" key="1">
    <citation type="submission" date="2017-09" db="EMBL/GenBank/DDBJ databases">
        <title>Depth-based differentiation of microbial function through sediment-hosted aquifers and enrichment of novel symbionts in the deep terrestrial subsurface.</title>
        <authorList>
            <person name="Probst A.J."/>
            <person name="Ladd B."/>
            <person name="Jarett J.K."/>
            <person name="Geller-Mcgrath D.E."/>
            <person name="Sieber C.M.K."/>
            <person name="Emerson J.B."/>
            <person name="Anantharaman K."/>
            <person name="Thomas B.C."/>
            <person name="Malmstrom R."/>
            <person name="Stieglmeier M."/>
            <person name="Klingl A."/>
            <person name="Woyke T."/>
            <person name="Ryan C.M."/>
            <person name="Banfield J.F."/>
        </authorList>
    </citation>
    <scope>NUCLEOTIDE SEQUENCE [LARGE SCALE GENOMIC DNA]</scope>
</reference>
<dbReference type="InterPro" id="IPR017959">
    <property type="entry name" value="Asn/Gln-tRNA_amidoTrfase_suB/E"/>
</dbReference>
<dbReference type="InterPro" id="IPR004413">
    <property type="entry name" value="GatB"/>
</dbReference>
<keyword evidence="5 10" id="KW-0067">ATP-binding</keyword>
<dbReference type="NCBIfam" id="NF004014">
    <property type="entry name" value="PRK05477.1-4"/>
    <property type="match status" value="1"/>
</dbReference>
<evidence type="ECO:0000256" key="4">
    <source>
        <dbReference type="ARBA" id="ARBA00022741"/>
    </source>
</evidence>
<dbReference type="SUPFAM" id="SSF55931">
    <property type="entry name" value="Glutamine synthetase/guanido kinase"/>
    <property type="match status" value="1"/>
</dbReference>